<feature type="compositionally biased region" description="Basic and acidic residues" evidence="3">
    <location>
        <begin position="441"/>
        <end position="450"/>
    </location>
</feature>
<keyword evidence="5" id="KW-1185">Reference proteome</keyword>
<gene>
    <name evidence="4" type="ORF">PRZ48_012898</name>
</gene>
<dbReference type="PANTHER" id="PTHR22597:SF3">
    <property type="entry name" value="CHROMATIN STRUCTURE-REMODELING COMPLEX SUBUNIT RSC7"/>
    <property type="match status" value="1"/>
</dbReference>
<feature type="compositionally biased region" description="Acidic residues" evidence="3">
    <location>
        <begin position="40"/>
        <end position="57"/>
    </location>
</feature>
<dbReference type="InterPro" id="IPR013933">
    <property type="entry name" value="CRC_Rsc7/Swp82"/>
</dbReference>
<evidence type="ECO:0008006" key="6">
    <source>
        <dbReference type="Google" id="ProtNLM"/>
    </source>
</evidence>
<organism evidence="4 5">
    <name type="scientific">Zasmidium cellare</name>
    <name type="common">Wine cellar mold</name>
    <name type="synonym">Racodium cellare</name>
    <dbReference type="NCBI Taxonomy" id="395010"/>
    <lineage>
        <taxon>Eukaryota</taxon>
        <taxon>Fungi</taxon>
        <taxon>Dikarya</taxon>
        <taxon>Ascomycota</taxon>
        <taxon>Pezizomycotina</taxon>
        <taxon>Dothideomycetes</taxon>
        <taxon>Dothideomycetidae</taxon>
        <taxon>Mycosphaerellales</taxon>
        <taxon>Mycosphaerellaceae</taxon>
        <taxon>Zasmidium</taxon>
    </lineage>
</organism>
<feature type="region of interest" description="Disordered" evidence="3">
    <location>
        <begin position="418"/>
        <end position="450"/>
    </location>
</feature>
<evidence type="ECO:0000256" key="1">
    <source>
        <dbReference type="ARBA" id="ARBA00023015"/>
    </source>
</evidence>
<protein>
    <recommendedName>
        <fullName evidence="6">Nuclear localization protein</fullName>
    </recommendedName>
</protein>
<evidence type="ECO:0000313" key="4">
    <source>
        <dbReference type="EMBL" id="KAK4495630.1"/>
    </source>
</evidence>
<evidence type="ECO:0000256" key="2">
    <source>
        <dbReference type="ARBA" id="ARBA00023163"/>
    </source>
</evidence>
<accession>A0ABR0E2K3</accession>
<name>A0ABR0E2K3_ZASCE</name>
<dbReference type="Proteomes" id="UP001305779">
    <property type="component" value="Unassembled WGS sequence"/>
</dbReference>
<dbReference type="Pfam" id="PF08624">
    <property type="entry name" value="CRC_subunit"/>
    <property type="match status" value="1"/>
</dbReference>
<comment type="caution">
    <text evidence="4">The sequence shown here is derived from an EMBL/GenBank/DDBJ whole genome shotgun (WGS) entry which is preliminary data.</text>
</comment>
<feature type="region of interest" description="Disordered" evidence="3">
    <location>
        <begin position="23"/>
        <end position="176"/>
    </location>
</feature>
<dbReference type="PANTHER" id="PTHR22597">
    <property type="entry name" value="POLYCOMB GROUP PROTEIN"/>
    <property type="match status" value="1"/>
</dbReference>
<feature type="compositionally biased region" description="Acidic residues" evidence="3">
    <location>
        <begin position="65"/>
        <end position="89"/>
    </location>
</feature>
<keyword evidence="2" id="KW-0804">Transcription</keyword>
<reference evidence="4 5" key="1">
    <citation type="journal article" date="2023" name="G3 (Bethesda)">
        <title>A chromosome-level genome assembly of Zasmidium syzygii isolated from banana leaves.</title>
        <authorList>
            <person name="van Westerhoven A.C."/>
            <person name="Mehrabi R."/>
            <person name="Talebi R."/>
            <person name="Steentjes M.B.F."/>
            <person name="Corcolon B."/>
            <person name="Chong P.A."/>
            <person name="Kema G.H.J."/>
            <person name="Seidl M.F."/>
        </authorList>
    </citation>
    <scope>NUCLEOTIDE SEQUENCE [LARGE SCALE GENOMIC DNA]</scope>
    <source>
        <strain evidence="4 5">P124</strain>
    </source>
</reference>
<evidence type="ECO:0000256" key="3">
    <source>
        <dbReference type="SAM" id="MobiDB-lite"/>
    </source>
</evidence>
<proteinExistence type="predicted"/>
<keyword evidence="1" id="KW-0805">Transcription regulation</keyword>
<evidence type="ECO:0000313" key="5">
    <source>
        <dbReference type="Proteomes" id="UP001305779"/>
    </source>
</evidence>
<feature type="compositionally biased region" description="Basic residues" evidence="3">
    <location>
        <begin position="97"/>
        <end position="108"/>
    </location>
</feature>
<dbReference type="EMBL" id="JAXOVC010000011">
    <property type="protein sequence ID" value="KAK4495630.1"/>
    <property type="molecule type" value="Genomic_DNA"/>
</dbReference>
<sequence>MLLVSFPTTISCIPGACKEGRNAEIGGFDTGTPTPRVDLDASDEEMADGDVDGDVDGTGDATPQEQDDGDEEAEAATPAADEDDDEEDEAPRITSMPRRRGRGGRPRTRPGFSRTPEPGMEDGSESGTPMKRRRGRPPGSGVGRGRGGFRGRRKGQVSEGPKQVTDKEGNTYDVVDDEAVVDDDPEGNEKVDEMGRLQGEREYRVRTFKIMGKGERLYMLSTEPARCCGFRDSYLFFTKHPKLYKVLVGEEEKKDLIDRDVLPNSYKGRNIGVVTARSVFREFGARIIVGGRKVIDDYKVAEARANGEPEGELADPDDHVPENRAEYNRNRYVAWFGASEVYRSQGQATVPGGKQGAVRKHRNNITLQNWQFMHAREASRFNSSLTTARHANQNGVYDPNTNMMFYPKIMQPTHAKWEYIPPGSDGPEKKPTTSGLPNGHDTTDETKDSMDVDSTIFTKVPPVIARNFTIIDTLYTAPPISNAGYPGPDGHVEDPTSGPNGLSTVSQELLDELPPDCRAAFEEARATELRWKGRWGTEVSSGQRGSLKIGFNGYPV</sequence>